<keyword evidence="9" id="KW-0547">Nucleotide-binding</keyword>
<dbReference type="PANTHER" id="PTHR45997:SF1">
    <property type="entry name" value="DNA LIGASE 4"/>
    <property type="match status" value="1"/>
</dbReference>
<evidence type="ECO:0000256" key="19">
    <source>
        <dbReference type="PROSITE-ProRule" id="PRU00339"/>
    </source>
</evidence>
<protein>
    <recommendedName>
        <fullName evidence="5">DNA ligase 4</fullName>
        <ecNumber evidence="4">6.5.1.1</ecNumber>
    </recommendedName>
    <alternativeName>
        <fullName evidence="17">DNA ligase IV</fullName>
    </alternativeName>
    <alternativeName>
        <fullName evidence="16">Polydeoxyribonucleotide synthase [ATP] 4</fullName>
    </alternativeName>
</protein>
<comment type="caution">
    <text evidence="24">The sequence shown here is derived from an EMBL/GenBank/DDBJ whole genome shotgun (WGS) entry which is preliminary data.</text>
</comment>
<evidence type="ECO:0000256" key="2">
    <source>
        <dbReference type="ARBA" id="ARBA00004123"/>
    </source>
</evidence>
<dbReference type="SUPFAM" id="SSF52113">
    <property type="entry name" value="BRCT domain"/>
    <property type="match status" value="2"/>
</dbReference>
<dbReference type="InterPro" id="IPR012340">
    <property type="entry name" value="NA-bd_OB-fold"/>
</dbReference>
<dbReference type="Pfam" id="PF11411">
    <property type="entry name" value="DNA_ligase_IV"/>
    <property type="match status" value="1"/>
</dbReference>
<proteinExistence type="inferred from homology"/>
<evidence type="ECO:0000256" key="14">
    <source>
        <dbReference type="ARBA" id="ARBA00023204"/>
    </source>
</evidence>
<evidence type="ECO:0000256" key="18">
    <source>
        <dbReference type="ARBA" id="ARBA00034003"/>
    </source>
</evidence>
<dbReference type="GO" id="GO:0006303">
    <property type="term" value="P:double-strand break repair via nonhomologous end joining"/>
    <property type="evidence" value="ECO:0007669"/>
    <property type="project" value="TreeGrafter"/>
</dbReference>
<dbReference type="Pfam" id="PF04675">
    <property type="entry name" value="DNA_ligase_A_N"/>
    <property type="match status" value="1"/>
</dbReference>
<dbReference type="InterPro" id="IPR036599">
    <property type="entry name" value="DNA_ligase_N_sf"/>
</dbReference>
<dbReference type="STRING" id="278856.A0A212EPV6"/>
<dbReference type="InterPro" id="IPR029710">
    <property type="entry name" value="LIG4"/>
</dbReference>
<dbReference type="EMBL" id="AGBW02013358">
    <property type="protein sequence ID" value="OWR43532.1"/>
    <property type="molecule type" value="Genomic_DNA"/>
</dbReference>
<evidence type="ECO:0000256" key="16">
    <source>
        <dbReference type="ARBA" id="ARBA00030676"/>
    </source>
</evidence>
<dbReference type="GO" id="GO:0003910">
    <property type="term" value="F:DNA ligase (ATP) activity"/>
    <property type="evidence" value="ECO:0007669"/>
    <property type="project" value="UniProtKB-EC"/>
</dbReference>
<dbReference type="PROSITE" id="PS50160">
    <property type="entry name" value="DNA_LIGASE_A3"/>
    <property type="match status" value="1"/>
</dbReference>
<evidence type="ECO:0000256" key="20">
    <source>
        <dbReference type="RuleBase" id="RU004196"/>
    </source>
</evidence>
<keyword evidence="15" id="KW-0539">Nucleus</keyword>
<dbReference type="GO" id="GO:0003677">
    <property type="term" value="F:DNA binding"/>
    <property type="evidence" value="ECO:0007669"/>
    <property type="project" value="InterPro"/>
</dbReference>
<comment type="cofactor">
    <cofactor evidence="1">
        <name>Mg(2+)</name>
        <dbReference type="ChEBI" id="CHEBI:18420"/>
    </cofactor>
</comment>
<dbReference type="KEGG" id="dpl:KGM_215661"/>
<accession>A0A212EPV6</accession>
<dbReference type="SUPFAM" id="SSF50249">
    <property type="entry name" value="Nucleic acid-binding proteins"/>
    <property type="match status" value="1"/>
</dbReference>
<dbReference type="InParanoid" id="A0A212EPV6"/>
<feature type="compositionally biased region" description="Acidic residues" evidence="21">
    <location>
        <begin position="27"/>
        <end position="38"/>
    </location>
</feature>
<name>A0A212EPV6_DANPL</name>
<dbReference type="InterPro" id="IPR011990">
    <property type="entry name" value="TPR-like_helical_dom_sf"/>
</dbReference>
<evidence type="ECO:0000256" key="17">
    <source>
        <dbReference type="ARBA" id="ARBA00031942"/>
    </source>
</evidence>
<evidence type="ECO:0000256" key="1">
    <source>
        <dbReference type="ARBA" id="ARBA00001946"/>
    </source>
</evidence>
<keyword evidence="12" id="KW-0460">Magnesium</keyword>
<dbReference type="SUPFAM" id="SSF48452">
    <property type="entry name" value="TPR-like"/>
    <property type="match status" value="2"/>
</dbReference>
<dbReference type="Pfam" id="PF01068">
    <property type="entry name" value="DNA_ligase_A_M"/>
    <property type="match status" value="1"/>
</dbReference>
<comment type="similarity">
    <text evidence="3 20">Belongs to the ATP-dependent DNA ligase family.</text>
</comment>
<dbReference type="GO" id="GO:0005958">
    <property type="term" value="C:DNA-dependent protein kinase-DNA ligase 4 complex"/>
    <property type="evidence" value="ECO:0007669"/>
    <property type="project" value="TreeGrafter"/>
</dbReference>
<dbReference type="Gene3D" id="1.25.40.10">
    <property type="entry name" value="Tetratricopeptide repeat domain"/>
    <property type="match status" value="3"/>
</dbReference>
<evidence type="ECO:0000259" key="22">
    <source>
        <dbReference type="PROSITE" id="PS50160"/>
    </source>
</evidence>
<dbReference type="InterPro" id="IPR000977">
    <property type="entry name" value="DNA_ligase_ATP-dep"/>
</dbReference>
<gene>
    <name evidence="24" type="ORF">KGM_215661</name>
</gene>
<dbReference type="SMART" id="SM00028">
    <property type="entry name" value="TPR"/>
    <property type="match status" value="4"/>
</dbReference>
<dbReference type="PROSITE" id="PS00333">
    <property type="entry name" value="DNA_LIGASE_A2"/>
    <property type="match status" value="1"/>
</dbReference>
<feature type="domain" description="ATP-dependent DNA ligase family profile" evidence="22">
    <location>
        <begin position="1133"/>
        <end position="1273"/>
    </location>
</feature>
<dbReference type="GO" id="GO:0005524">
    <property type="term" value="F:ATP binding"/>
    <property type="evidence" value="ECO:0007669"/>
    <property type="project" value="UniProtKB-KW"/>
</dbReference>
<dbReference type="InterPro" id="IPR001357">
    <property type="entry name" value="BRCT_dom"/>
</dbReference>
<evidence type="ECO:0000256" key="4">
    <source>
        <dbReference type="ARBA" id="ARBA00012727"/>
    </source>
</evidence>
<dbReference type="Pfam" id="PF04679">
    <property type="entry name" value="DNA_ligase_A_C"/>
    <property type="match status" value="1"/>
</dbReference>
<evidence type="ECO:0000256" key="3">
    <source>
        <dbReference type="ARBA" id="ARBA00007572"/>
    </source>
</evidence>
<evidence type="ECO:0000256" key="10">
    <source>
        <dbReference type="ARBA" id="ARBA00022763"/>
    </source>
</evidence>
<evidence type="ECO:0000256" key="9">
    <source>
        <dbReference type="ARBA" id="ARBA00022741"/>
    </source>
</evidence>
<feature type="repeat" description="TPR" evidence="19">
    <location>
        <begin position="387"/>
        <end position="420"/>
    </location>
</feature>
<comment type="subcellular location">
    <subcellularLocation>
        <location evidence="2">Nucleus</location>
    </subcellularLocation>
</comment>
<organism evidence="24 25">
    <name type="scientific">Danaus plexippus plexippus</name>
    <dbReference type="NCBI Taxonomy" id="278856"/>
    <lineage>
        <taxon>Eukaryota</taxon>
        <taxon>Metazoa</taxon>
        <taxon>Ecdysozoa</taxon>
        <taxon>Arthropoda</taxon>
        <taxon>Hexapoda</taxon>
        <taxon>Insecta</taxon>
        <taxon>Pterygota</taxon>
        <taxon>Neoptera</taxon>
        <taxon>Endopterygota</taxon>
        <taxon>Lepidoptera</taxon>
        <taxon>Glossata</taxon>
        <taxon>Ditrysia</taxon>
        <taxon>Papilionoidea</taxon>
        <taxon>Nymphalidae</taxon>
        <taxon>Danainae</taxon>
        <taxon>Danaini</taxon>
        <taxon>Danaina</taxon>
        <taxon>Danaus</taxon>
        <taxon>Danaus</taxon>
    </lineage>
</organism>
<dbReference type="InterPro" id="IPR021536">
    <property type="entry name" value="DNA_ligase_IV_dom"/>
</dbReference>
<keyword evidence="8" id="KW-0677">Repeat</keyword>
<dbReference type="GO" id="GO:0006310">
    <property type="term" value="P:DNA recombination"/>
    <property type="evidence" value="ECO:0007669"/>
    <property type="project" value="UniProtKB-KW"/>
</dbReference>
<dbReference type="Gene3D" id="3.40.50.10190">
    <property type="entry name" value="BRCT domain"/>
    <property type="match status" value="2"/>
</dbReference>
<keyword evidence="19" id="KW-0802">TPR repeat</keyword>
<comment type="catalytic activity">
    <reaction evidence="18">
        <text>ATP + (deoxyribonucleotide)n-3'-hydroxyl + 5'-phospho-(deoxyribonucleotide)m = (deoxyribonucleotide)n+m + AMP + diphosphate.</text>
        <dbReference type="EC" id="6.5.1.1"/>
    </reaction>
</comment>
<dbReference type="GO" id="GO:0046872">
    <property type="term" value="F:metal ion binding"/>
    <property type="evidence" value="ECO:0007669"/>
    <property type="project" value="UniProtKB-KW"/>
</dbReference>
<evidence type="ECO:0000256" key="6">
    <source>
        <dbReference type="ARBA" id="ARBA00022598"/>
    </source>
</evidence>
<dbReference type="FunCoup" id="A0A212EPV6">
    <property type="interactions" value="836"/>
</dbReference>
<sequence>MDVDKDLTNKFLSGEMSFSQYSSEWYSGEEDEDEDEPEESKKYEEEAEMSTTVSKRGLKRQSKFRRLFPALSGLMGEANIRLARGDSEMAERMCHEIIKQQPTAAEPYQTLAQIYEHDPNKSLQFSLLAAHLSFTDKSEWWRLAALCRQRSDYKQEMVCYTQAIKSEPQNLETHLKRLELLSELEKLPDFPVNSLKVSKVKCYHKIVRSLGPSDAETIMKYAKMAATLYHNSTEVEQAVEVMGIAYKKCFSLFTLEDINMYLELLITQKQFTKCIEVFVSSIGVEIEAEIQTVKNANGDIEEQTHYLNCVIPNNLAIDLKSKLLVCFIHLGALNLVQSLLNDFLSSDVEKAGDLYMDIEEAFSAVGHYEMAIKLLEPLIKNTSFDLGAVWLKYADCLNKLGRHDDAIESYYKVLKHVPQHADARRKLFTILENKGRIDDALNILQQDYKFVVSAHLLFDHCQYLKKYNRMLKYLEVGEALLSRDLTKFRHPEELRIACRTKGVVELIYNFRSMRGESPYHKDDLQFEEESFSLLPSEEFLMFKELLSIAKEHKIYSVLQRLTFMGMISKGLSHYRPEMEFYCFQACLLNRDFPNACRFVKDFSLKYSGPRSFNLLSFILNSLDENTHGKFLSRLFQKDFNIVKNLFLGNNFLVSGRYLVALKYFLEYYEQCREPLSALLIAVTILAMAAQRTVDRHHNLILQGLSKCDQEAYYNIGRAYQMLSINNLAIEYYERALACPPLAQCEEHGVIDLTKETAYNLYILYKDQSPELARRYMFKVLFEMNTTGVITPADDVLFGDLCSLLEQLQKKKKHRPEQNKLLSNFVDQFRLKLANTQGSKNSTFFPILRLLLPSCDRERGPYNLKETRLSTLLVKVLSLNKESTDAKQLIHFSSSNNSVLDSDFPGVAFYVIKKRVGQNNSVLTVREINEILNSVATVDNVHKTPLDEIFSYALKKLTAIEFKWLLRIILKDLKLSMSADRILGIFHPDAPEVFKNCSSILKVCEELEDGDTRPSELGVNLFYAVRPMLSERLDITHIHVLDKTKTYCMEEKFDGERFQMHMDNNVFEYFSRKGFKYSKNYGQSYDSGMLTPYLKDIFAPEARNFILDGEMMGWHKIDNYFGCKAMSYDVKKITENSSFRPCFCVFDILYYNDRPLIGSPDKGGLPLRERLKILDDLFIDKRGVIEHSKRKIIKESSEVVDAVNDAIDNQDEGIVVKDINSYYIANKRNAGWYKIKPEYTDDTMNDLDLVVVGADEATNKRQGRAKSFYVACGDNNDGDPVWTCIGRVSNGLKHEEKERVCSLLERNWCMYRKKPPPPCLRFGKDKPDFWILPEHSIVLQVRATELLSVGDSHVLRFPRVEDIRSDKPVDDVCTIHELRQLAVSRSPVSKLSTKRVNESQIDQNYIKTRKRGLSKTVQVAEKFRTKTIGDVQVISRALFGKKLCVLSDDEDCKKTELKRVIESHGGRHVENPGSDTWCCVVGTITPRARRLIETQDLDIISTAWLRSLPATDDPCQLSPLDMLSIKPETKLKLSLDYDPFGDSYKDEIDEKTLKKLLDKMDSEFPLYPTLKEKVCLDKQLFGANNPYSFLRNCFIHVIDNSLYETMASFFGAKICSLDDVRLTHVVMSKDANVKIDKGILVSDGWLEECFNKRSFVPVDDYLI</sequence>
<keyword evidence="7" id="KW-0479">Metal-binding</keyword>
<dbReference type="InterPro" id="IPR019734">
    <property type="entry name" value="TPR_rpt"/>
</dbReference>
<dbReference type="SUPFAM" id="SSF56091">
    <property type="entry name" value="DNA ligase/mRNA capping enzyme, catalytic domain"/>
    <property type="match status" value="1"/>
</dbReference>
<dbReference type="CDD" id="cd07903">
    <property type="entry name" value="Adenylation_DNA_ligase_IV"/>
    <property type="match status" value="1"/>
</dbReference>
<dbReference type="InterPro" id="IPR012309">
    <property type="entry name" value="DNA_ligase_ATP-dep_C"/>
</dbReference>
<dbReference type="InterPro" id="IPR012308">
    <property type="entry name" value="DNA_ligase_ATP-dep_N"/>
</dbReference>
<evidence type="ECO:0000313" key="25">
    <source>
        <dbReference type="Proteomes" id="UP000007151"/>
    </source>
</evidence>
<dbReference type="InterPro" id="IPR036420">
    <property type="entry name" value="BRCT_dom_sf"/>
</dbReference>
<dbReference type="InterPro" id="IPR044125">
    <property type="entry name" value="Adenylation_DNA_ligase_IV"/>
</dbReference>
<evidence type="ECO:0000313" key="24">
    <source>
        <dbReference type="EMBL" id="OWR43532.1"/>
    </source>
</evidence>
<keyword evidence="25" id="KW-1185">Reference proteome</keyword>
<evidence type="ECO:0000256" key="8">
    <source>
        <dbReference type="ARBA" id="ARBA00022737"/>
    </source>
</evidence>
<dbReference type="GO" id="GO:0006297">
    <property type="term" value="P:nucleotide-excision repair, DNA gap filling"/>
    <property type="evidence" value="ECO:0007669"/>
    <property type="project" value="TreeGrafter"/>
</dbReference>
<keyword evidence="14" id="KW-0234">DNA repair</keyword>
<feature type="domain" description="BRCT" evidence="23">
    <location>
        <begin position="1584"/>
        <end position="1662"/>
    </location>
</feature>
<dbReference type="Gene3D" id="1.10.3260.10">
    <property type="entry name" value="DNA ligase, ATP-dependent, N-terminal domain"/>
    <property type="match status" value="1"/>
</dbReference>
<dbReference type="InterPro" id="IPR012310">
    <property type="entry name" value="DNA_ligase_ATP-dep_cent"/>
</dbReference>
<dbReference type="NCBIfam" id="TIGR00574">
    <property type="entry name" value="dnl1"/>
    <property type="match status" value="1"/>
</dbReference>
<dbReference type="PANTHER" id="PTHR45997">
    <property type="entry name" value="DNA LIGASE 4"/>
    <property type="match status" value="1"/>
</dbReference>
<evidence type="ECO:0000256" key="11">
    <source>
        <dbReference type="ARBA" id="ARBA00022840"/>
    </source>
</evidence>
<dbReference type="Gene3D" id="2.40.50.140">
    <property type="entry name" value="Nucleic acid-binding proteins"/>
    <property type="match status" value="1"/>
</dbReference>
<evidence type="ECO:0000259" key="23">
    <source>
        <dbReference type="PROSITE" id="PS50172"/>
    </source>
</evidence>
<dbReference type="eggNOG" id="KOG2076">
    <property type="taxonomic scope" value="Eukaryota"/>
</dbReference>
<evidence type="ECO:0000256" key="13">
    <source>
        <dbReference type="ARBA" id="ARBA00023172"/>
    </source>
</evidence>
<dbReference type="EC" id="6.5.1.1" evidence="4"/>
<reference evidence="24 25" key="1">
    <citation type="journal article" date="2011" name="Cell">
        <title>The monarch butterfly genome yields insights into long-distance migration.</title>
        <authorList>
            <person name="Zhan S."/>
            <person name="Merlin C."/>
            <person name="Boore J.L."/>
            <person name="Reppert S.M."/>
        </authorList>
    </citation>
    <scope>NUCLEOTIDE SEQUENCE [LARGE SCALE GENOMIC DNA]</scope>
    <source>
        <strain evidence="24">F-2</strain>
    </source>
</reference>
<feature type="repeat" description="TPR" evidence="19">
    <location>
        <begin position="709"/>
        <end position="742"/>
    </location>
</feature>
<dbReference type="GO" id="GO:0071897">
    <property type="term" value="P:DNA biosynthetic process"/>
    <property type="evidence" value="ECO:0007669"/>
    <property type="project" value="InterPro"/>
</dbReference>
<feature type="region of interest" description="Disordered" evidence="21">
    <location>
        <begin position="22"/>
        <end position="54"/>
    </location>
</feature>
<evidence type="ECO:0000256" key="5">
    <source>
        <dbReference type="ARBA" id="ARBA00022073"/>
    </source>
</evidence>
<dbReference type="PROSITE" id="PS50172">
    <property type="entry name" value="BRCT"/>
    <property type="match status" value="2"/>
</dbReference>
<dbReference type="PROSITE" id="PS50005">
    <property type="entry name" value="TPR"/>
    <property type="match status" value="2"/>
</dbReference>
<keyword evidence="13" id="KW-0233">DNA recombination</keyword>
<dbReference type="Proteomes" id="UP000007151">
    <property type="component" value="Unassembled WGS sequence"/>
</dbReference>
<dbReference type="InterPro" id="IPR016059">
    <property type="entry name" value="DNA_ligase_ATP-dep_CS"/>
</dbReference>
<dbReference type="eggNOG" id="KOG0966">
    <property type="taxonomic scope" value="Eukaryota"/>
</dbReference>
<feature type="domain" description="BRCT" evidence="23">
    <location>
        <begin position="1432"/>
        <end position="1504"/>
    </location>
</feature>
<keyword evidence="6 24" id="KW-0436">Ligase</keyword>
<evidence type="ECO:0000256" key="21">
    <source>
        <dbReference type="SAM" id="MobiDB-lite"/>
    </source>
</evidence>
<evidence type="ECO:0000256" key="12">
    <source>
        <dbReference type="ARBA" id="ARBA00022842"/>
    </source>
</evidence>
<dbReference type="GO" id="GO:0032807">
    <property type="term" value="C:DNA ligase IV complex"/>
    <property type="evidence" value="ECO:0007669"/>
    <property type="project" value="TreeGrafter"/>
</dbReference>
<dbReference type="Pfam" id="PF14559">
    <property type="entry name" value="TPR_19"/>
    <property type="match status" value="1"/>
</dbReference>
<evidence type="ECO:0000256" key="7">
    <source>
        <dbReference type="ARBA" id="ARBA00022723"/>
    </source>
</evidence>
<keyword evidence="10" id="KW-0227">DNA damage</keyword>
<keyword evidence="11" id="KW-0067">ATP-binding</keyword>
<evidence type="ECO:0000256" key="15">
    <source>
        <dbReference type="ARBA" id="ARBA00023242"/>
    </source>
</evidence>
<dbReference type="Gene3D" id="3.30.470.30">
    <property type="entry name" value="DNA ligase/mRNA capping enzyme"/>
    <property type="match status" value="1"/>
</dbReference>